<sequence>MKRISLKSYLFIMFATIFILFSAPIYQNIKISITQLSSEHISDVAELHQQLISNNVNFTIYQIEAVANEISNIEQLDINNIPVSLINFISSTFTHSPALTNVYIYNSKKHGINLKNVNGEIEATFASNSFINDIWKTTQSYTFTDEYLYLSRSKNSNLKVILQISTSIFFETTDHQLVNKPNVGFYLYDYKLKEIIYSDHVPTPLSYSQLQGVLHHKHDTVSLDGSTFTAFVHKLNNSSLYFVSLIPKSVINHNFNYISNNLFNRIIFYILLAIIIIYISSSYISNRLVTLFNNAEKIQNFQFNQQQKQKSIVKEIDNINNTLISMDRTIHDILKVIFMIAKTDNLFQLGTVIDNKIHKMTLSRSHLFVISKDNKLISVEGDKEIPIQHHKKAHFIDNNQHYFNLHNDKKRLIGCLIIAPSSAHKLSKHELIFIERLIQIVAISINKHNLLEQQKALFTAFTQSIASAIDTKSTHTANHCQRVPELTLMLAKAAQKNQSEWNDFSLSEQEWEELYLAAWLHDCGKLTTADHVIDKATKLDMFTNRIHEIRTRYEVLKRDAEITYLKKLIDDKSNATLLQENYLRTIKELDEEFAFIAQSNLGDEFYHDDNIDRLHSLATRTFTRTLDKRLGLSWEETQLLSDSDKQTPSIETVLQNNSSHLIPWDLNRKTDEQFNLQPHPFKFNHGEIYNLAVQRGTLTNEERFLINDHIIQTINMLKALPYPDHLKNIPLIAGGHHEQMSGKGYPYGIPASELPITARMMAIADIFEALTASDRPYKTPKKLSESLKILAFMAKNKHIDASLFSLFLTDEVYLNYADKFLSSEQIDDVNIQELIEIAYS</sequence>
<dbReference type="PANTHER" id="PTHR45228">
    <property type="entry name" value="CYCLIC DI-GMP PHOSPHODIESTERASE TM_0186-RELATED"/>
    <property type="match status" value="1"/>
</dbReference>
<gene>
    <name evidence="3" type="ORF">VFSR5_1592</name>
</gene>
<name>A0AAV3ESM9_ALIFS</name>
<comment type="caution">
    <text evidence="3">The sequence shown here is derived from an EMBL/GenBank/DDBJ whole genome shotgun (WGS) entry which is preliminary data.</text>
</comment>
<accession>A0AAV3ESM9</accession>
<dbReference type="PANTHER" id="PTHR45228:SF5">
    <property type="entry name" value="CYCLIC DI-GMP PHOSPHODIESTERASE VC_1348-RELATED"/>
    <property type="match status" value="1"/>
</dbReference>
<evidence type="ECO:0000313" key="3">
    <source>
        <dbReference type="EMBL" id="EHN69956.1"/>
    </source>
</evidence>
<feature type="transmembrane region" description="Helical" evidence="1">
    <location>
        <begin position="266"/>
        <end position="284"/>
    </location>
</feature>
<dbReference type="EMBL" id="AHIH01000005">
    <property type="protein sequence ID" value="EHN69956.1"/>
    <property type="molecule type" value="Genomic_DNA"/>
</dbReference>
<dbReference type="Gene3D" id="1.10.3210.10">
    <property type="entry name" value="Hypothetical protein af1432"/>
    <property type="match status" value="2"/>
</dbReference>
<keyword evidence="1" id="KW-1133">Transmembrane helix</keyword>
<evidence type="ECO:0000259" key="2">
    <source>
        <dbReference type="PROSITE" id="PS51832"/>
    </source>
</evidence>
<dbReference type="Pfam" id="PF13487">
    <property type="entry name" value="HD_5"/>
    <property type="match status" value="1"/>
</dbReference>
<dbReference type="CDD" id="cd00077">
    <property type="entry name" value="HDc"/>
    <property type="match status" value="2"/>
</dbReference>
<protein>
    <submittedName>
        <fullName evidence="3">Membrane protein</fullName>
    </submittedName>
</protein>
<dbReference type="InterPro" id="IPR003607">
    <property type="entry name" value="HD/PDEase_dom"/>
</dbReference>
<dbReference type="SMART" id="SM00471">
    <property type="entry name" value="HDc"/>
    <property type="match status" value="1"/>
</dbReference>
<dbReference type="SUPFAM" id="SSF109604">
    <property type="entry name" value="HD-domain/PDEase-like"/>
    <property type="match status" value="2"/>
</dbReference>
<evidence type="ECO:0000313" key="4">
    <source>
        <dbReference type="Proteomes" id="UP000004521"/>
    </source>
</evidence>
<keyword evidence="1" id="KW-0812">Transmembrane</keyword>
<dbReference type="InterPro" id="IPR037522">
    <property type="entry name" value="HD_GYP_dom"/>
</dbReference>
<proteinExistence type="predicted"/>
<dbReference type="GO" id="GO:0008081">
    <property type="term" value="F:phosphoric diester hydrolase activity"/>
    <property type="evidence" value="ECO:0007669"/>
    <property type="project" value="UniProtKB-ARBA"/>
</dbReference>
<keyword evidence="1" id="KW-0472">Membrane</keyword>
<evidence type="ECO:0000256" key="1">
    <source>
        <dbReference type="SAM" id="Phobius"/>
    </source>
</evidence>
<dbReference type="Proteomes" id="UP000004521">
    <property type="component" value="Chromosome I"/>
</dbReference>
<feature type="transmembrane region" description="Helical" evidence="1">
    <location>
        <begin position="6"/>
        <end position="26"/>
    </location>
</feature>
<feature type="domain" description="HD-GYP" evidence="2">
    <location>
        <begin position="611"/>
        <end position="823"/>
    </location>
</feature>
<dbReference type="AlphaFoldDB" id="A0AAV3ESM9"/>
<dbReference type="PROSITE" id="PS51832">
    <property type="entry name" value="HD_GYP"/>
    <property type="match status" value="1"/>
</dbReference>
<dbReference type="InterPro" id="IPR052020">
    <property type="entry name" value="Cyclic_di-GMP/3'3'-cGAMP_PDE"/>
</dbReference>
<reference evidence="3 4" key="1">
    <citation type="journal article" date="2012" name="J. Bacteriol.">
        <title>Draft Genome Sequence of Vibrio fischeri SR5, a Strain Isolated from the Light Organ of the Mediterranean Squid Sepiola robusta.</title>
        <authorList>
            <person name="Gyllborg M.C."/>
            <person name="Sahl J.W."/>
            <person name="Cronin D.C.III."/>
            <person name="Rasko D.A."/>
            <person name="Mandel M.J."/>
        </authorList>
    </citation>
    <scope>NUCLEOTIDE SEQUENCE [LARGE SCALE GENOMIC DNA]</scope>
    <source>
        <strain evidence="3 4">SR5</strain>
    </source>
</reference>
<dbReference type="RefSeq" id="WP_005419720.1">
    <property type="nucleotide sequence ID" value="NZ_CM001400.1"/>
</dbReference>
<organism evidence="3 4">
    <name type="scientific">Aliivibrio fischeri SR5</name>
    <dbReference type="NCBI Taxonomy" id="1088719"/>
    <lineage>
        <taxon>Bacteria</taxon>
        <taxon>Pseudomonadati</taxon>
        <taxon>Pseudomonadota</taxon>
        <taxon>Gammaproteobacteria</taxon>
        <taxon>Vibrionales</taxon>
        <taxon>Vibrionaceae</taxon>
        <taxon>Aliivibrio</taxon>
    </lineage>
</organism>